<keyword evidence="9" id="KW-0067">ATP-binding</keyword>
<feature type="transmembrane region" description="Helical" evidence="22">
    <location>
        <begin position="905"/>
        <end position="926"/>
    </location>
</feature>
<evidence type="ECO:0000256" key="6">
    <source>
        <dbReference type="ARBA" id="ARBA00022692"/>
    </source>
</evidence>
<dbReference type="InterPro" id="IPR059000">
    <property type="entry name" value="ATPase_P-type_domA"/>
</dbReference>
<dbReference type="InterPro" id="IPR001757">
    <property type="entry name" value="P_typ_ATPase"/>
</dbReference>
<feature type="domain" description="Cation-transporting P-type ATPase N-terminal" evidence="23">
    <location>
        <begin position="6"/>
        <end position="80"/>
    </location>
</feature>
<evidence type="ECO:0000313" key="25">
    <source>
        <dbReference type="Proteomes" id="UP000187283"/>
    </source>
</evidence>
<dbReference type="SUPFAM" id="SSF81660">
    <property type="entry name" value="Metal cation-transporting ATPase, ATP-binding domain N"/>
    <property type="match status" value="1"/>
</dbReference>
<evidence type="ECO:0000256" key="14">
    <source>
        <dbReference type="ARBA" id="ARBA00023053"/>
    </source>
</evidence>
<dbReference type="InterPro" id="IPR044492">
    <property type="entry name" value="P_typ_ATPase_HD_dom"/>
</dbReference>
<feature type="transmembrane region" description="Helical" evidence="22">
    <location>
        <begin position="273"/>
        <end position="299"/>
    </location>
</feature>
<keyword evidence="5" id="KW-0633">Potassium transport</keyword>
<keyword evidence="11" id="KW-0630">Potassium</keyword>
<keyword evidence="12" id="KW-1278">Translocase</keyword>
<gene>
    <name evidence="24" type="ORF">AYI70_g77</name>
</gene>
<keyword evidence="25" id="KW-1185">Reference proteome</keyword>
<dbReference type="PROSITE" id="PS00154">
    <property type="entry name" value="ATPASE_E1_E2"/>
    <property type="match status" value="1"/>
</dbReference>
<keyword evidence="10" id="KW-0460">Magnesium</keyword>
<dbReference type="Gene3D" id="3.40.50.1000">
    <property type="entry name" value="HAD superfamily/HAD-like"/>
    <property type="match status" value="1"/>
</dbReference>
<evidence type="ECO:0000256" key="18">
    <source>
        <dbReference type="ARBA" id="ARBA00035017"/>
    </source>
</evidence>
<evidence type="ECO:0000256" key="3">
    <source>
        <dbReference type="ARBA" id="ARBA00022448"/>
    </source>
</evidence>
<comment type="subcellular location">
    <subcellularLocation>
        <location evidence="2">Cell membrane</location>
        <topology evidence="2">Multi-pass membrane protein</topology>
    </subcellularLocation>
</comment>
<dbReference type="InterPro" id="IPR004014">
    <property type="entry name" value="ATPase_P-typ_cation-transptr_N"/>
</dbReference>
<evidence type="ECO:0000256" key="8">
    <source>
        <dbReference type="ARBA" id="ARBA00022741"/>
    </source>
</evidence>
<comment type="caution">
    <text evidence="24">The sequence shown here is derived from an EMBL/GenBank/DDBJ whole genome shotgun (WGS) entry which is preliminary data.</text>
</comment>
<feature type="transmembrane region" description="Helical" evidence="22">
    <location>
        <begin position="246"/>
        <end position="267"/>
    </location>
</feature>
<dbReference type="InterPro" id="IPR023298">
    <property type="entry name" value="ATPase_P-typ_TM_dom_sf"/>
</dbReference>
<dbReference type="GO" id="GO:0046872">
    <property type="term" value="F:metal ion binding"/>
    <property type="evidence" value="ECO:0007669"/>
    <property type="project" value="UniProtKB-KW"/>
</dbReference>
<dbReference type="InterPro" id="IPR036412">
    <property type="entry name" value="HAD-like_sf"/>
</dbReference>
<dbReference type="SFLD" id="SFLDF00027">
    <property type="entry name" value="p-type_atpase"/>
    <property type="match status" value="1"/>
</dbReference>
<dbReference type="Pfam" id="PF00690">
    <property type="entry name" value="Cation_ATPase_N"/>
    <property type="match status" value="1"/>
</dbReference>
<dbReference type="AlphaFoldDB" id="A0A1R1YHZ6"/>
<dbReference type="NCBIfam" id="TIGR01494">
    <property type="entry name" value="ATPase_P-type"/>
    <property type="match status" value="2"/>
</dbReference>
<dbReference type="GO" id="GO:0008554">
    <property type="term" value="F:P-type sodium transporter activity"/>
    <property type="evidence" value="ECO:0007669"/>
    <property type="project" value="UniProtKB-EC"/>
</dbReference>
<keyword evidence="16 22" id="KW-0472">Membrane</keyword>
<dbReference type="FunFam" id="3.40.50.1000:FF:000047">
    <property type="entry name" value="Sodium P-type ATPase"/>
    <property type="match status" value="1"/>
</dbReference>
<dbReference type="Pfam" id="PF00689">
    <property type="entry name" value="Cation_ATPase_C"/>
    <property type="match status" value="1"/>
</dbReference>
<dbReference type="SUPFAM" id="SSF81653">
    <property type="entry name" value="Calcium ATPase, transduction domain A"/>
    <property type="match status" value="1"/>
</dbReference>
<dbReference type="OrthoDB" id="116380at2759"/>
<evidence type="ECO:0000256" key="1">
    <source>
        <dbReference type="ARBA" id="ARBA00001946"/>
    </source>
</evidence>
<reference evidence="24 25" key="1">
    <citation type="submission" date="2017-01" db="EMBL/GenBank/DDBJ databases">
        <authorList>
            <person name="Mah S.A."/>
            <person name="Swanson W.J."/>
            <person name="Moy G.W."/>
            <person name="Vacquier V.D."/>
        </authorList>
    </citation>
    <scope>NUCLEOTIDE SEQUENCE [LARGE SCALE GENOMIC DNA]</scope>
    <source>
        <strain evidence="24 25">GSMNP</strain>
    </source>
</reference>
<keyword evidence="8" id="KW-0547">Nucleotide-binding</keyword>
<evidence type="ECO:0000256" key="7">
    <source>
        <dbReference type="ARBA" id="ARBA00022723"/>
    </source>
</evidence>
<dbReference type="SFLD" id="SFLDG00002">
    <property type="entry name" value="C1.7:_P-type_atpase_like"/>
    <property type="match status" value="1"/>
</dbReference>
<dbReference type="PRINTS" id="PR00119">
    <property type="entry name" value="CATATPASE"/>
</dbReference>
<feature type="transmembrane region" description="Helical" evidence="22">
    <location>
        <begin position="820"/>
        <end position="839"/>
    </location>
</feature>
<evidence type="ECO:0000259" key="23">
    <source>
        <dbReference type="SMART" id="SM00831"/>
    </source>
</evidence>
<evidence type="ECO:0000256" key="15">
    <source>
        <dbReference type="ARBA" id="ARBA00023065"/>
    </source>
</evidence>
<dbReference type="InterPro" id="IPR023214">
    <property type="entry name" value="HAD_sf"/>
</dbReference>
<accession>A0A1R1YHZ6</accession>
<proteinExistence type="inferred from homology"/>
<evidence type="ECO:0000256" key="13">
    <source>
        <dbReference type="ARBA" id="ARBA00022989"/>
    </source>
</evidence>
<feature type="transmembrane region" description="Helical" evidence="22">
    <location>
        <begin position="938"/>
        <end position="957"/>
    </location>
</feature>
<dbReference type="Proteomes" id="UP000187283">
    <property type="component" value="Unassembled WGS sequence"/>
</dbReference>
<feature type="transmembrane region" description="Helical" evidence="22">
    <location>
        <begin position="60"/>
        <end position="78"/>
    </location>
</feature>
<evidence type="ECO:0000256" key="21">
    <source>
        <dbReference type="ARBA" id="ARBA00049499"/>
    </source>
</evidence>
<evidence type="ECO:0000256" key="17">
    <source>
        <dbReference type="ARBA" id="ARBA00023201"/>
    </source>
</evidence>
<keyword evidence="7" id="KW-0479">Metal-binding</keyword>
<dbReference type="Pfam" id="PF13246">
    <property type="entry name" value="Cation_ATPase"/>
    <property type="match status" value="1"/>
</dbReference>
<name>A0A1R1YHZ6_9FUNG</name>
<dbReference type="Gene3D" id="3.40.1110.10">
    <property type="entry name" value="Calcium-transporting ATPase, cytoplasmic domain N"/>
    <property type="match status" value="1"/>
</dbReference>
<keyword evidence="6 22" id="KW-0812">Transmembrane</keyword>
<comment type="similarity">
    <text evidence="18">Belongs to the cation transport ATPase (P-type) (TC 3.A.3) family. Type IID subfamily.</text>
</comment>
<dbReference type="Pfam" id="PF00122">
    <property type="entry name" value="E1-E2_ATPase"/>
    <property type="match status" value="1"/>
</dbReference>
<dbReference type="GO" id="GO:0016887">
    <property type="term" value="F:ATP hydrolysis activity"/>
    <property type="evidence" value="ECO:0007669"/>
    <property type="project" value="InterPro"/>
</dbReference>
<keyword evidence="3" id="KW-0813">Transport</keyword>
<keyword evidence="4" id="KW-1003">Cell membrane</keyword>
<dbReference type="InterPro" id="IPR006068">
    <property type="entry name" value="ATPase_P-typ_cation-transptr_C"/>
</dbReference>
<keyword evidence="13 22" id="KW-1133">Transmembrane helix</keyword>
<dbReference type="InterPro" id="IPR023299">
    <property type="entry name" value="ATPase_P-typ_cyto_dom_N"/>
</dbReference>
<evidence type="ECO:0000313" key="24">
    <source>
        <dbReference type="EMBL" id="OMJ26537.1"/>
    </source>
</evidence>
<keyword evidence="14" id="KW-0915">Sodium</keyword>
<sequence>MSEFSDYHTLDIKESAQRLGTSIENGLTSAEVQARAAKYGTNELVGESGVSAFKVLIRQFLNIMVFILIAAGILSLVVKDYAESSVVFIIVILNAGIGFFQEYRAEKTVDSLRKLTSPDASVLRDSEIVTIKTSELVPGDVIFLEAGDVIGADVRLFNVFNFESDEALLTGETLPVSKNANIICEPDMSLGDRINLGYSSTISTKGRAQGIVYATGMNTEVGKIAEKLMSAKTNTKTKLNRSLDRMALVLLGVALVLVVVVFAANKFKINSEVLLYAVSLSIAVIPEGLMAVVTLTMALGVRQMSKQQALVRQLNSIETLGSVTDICSDKTGTLTQSKMVLVRAWIPNDGLYFVDGLGFEPIGEIRKTNASNGSSDTVNRQQLTETIVDDDNISPALNLLLTNASLCNLSEIKRDDDGEWIGIGDPTEIALQVFATKIGFGKPSLTSPSTGFKTICEFAFDSSVKRMTVVVESPNGEVFALMKGASERVVDGCSFVFNKDGNSPVKPADLINTLEPHIEKMADDGLRVISLAYKTLNLKELPANADEWIRDDIECDMNYLGMVGIYDPPRPESRMSVEQCFQAGIVVRMLTGDHPITAAAIARQVGIIPELSPSNTSSASTDIVVKPLVMIAKDFDSLSQKEIDGLPQLPSVIARCTPETKVKLIEALHRRSAIVAMTGDGVNDSPSLKFADVGIAMGLTGSDVAKQASEIILTDDNFSTIVKAVAEGRRMFTNIRKFSTELIGSNIAELVCLTVGLAFKDLNGNTVFPLSPVAILTNNMLTGTPPAMALGIEKALPDNMNNPPRNIKHSLFSYEVNMDILANGFVIGGLSIMSYWLVIDVFGDGNLGENCNIRYSESCELVFRARGVNFANLTLLILLFAYSCRDTRRQTLSVEKLKAIYENKALFYSYIFAWVITLMSLYIPGLNRSVFKQSPITWEWWLVFVSFVIYLLFDALYKYLKSRFLPPLYTPNSTQKSLMDLATQMNAEKSLD</sequence>
<evidence type="ECO:0000256" key="12">
    <source>
        <dbReference type="ARBA" id="ARBA00022967"/>
    </source>
</evidence>
<dbReference type="SMART" id="SM00831">
    <property type="entry name" value="Cation_ATPase_N"/>
    <property type="match status" value="1"/>
</dbReference>
<evidence type="ECO:0000256" key="16">
    <source>
        <dbReference type="ARBA" id="ARBA00023136"/>
    </source>
</evidence>
<dbReference type="GO" id="GO:0006813">
    <property type="term" value="P:potassium ion transport"/>
    <property type="evidence" value="ECO:0007669"/>
    <property type="project" value="UniProtKB-KW"/>
</dbReference>
<evidence type="ECO:0000256" key="20">
    <source>
        <dbReference type="ARBA" id="ARBA00048599"/>
    </source>
</evidence>
<dbReference type="InterPro" id="IPR008250">
    <property type="entry name" value="ATPase_P-typ_transduc_dom_A_sf"/>
</dbReference>
<evidence type="ECO:0000256" key="10">
    <source>
        <dbReference type="ARBA" id="ARBA00022842"/>
    </source>
</evidence>
<dbReference type="InterPro" id="IPR018303">
    <property type="entry name" value="ATPase_P-typ_P_site"/>
</dbReference>
<evidence type="ECO:0000256" key="11">
    <source>
        <dbReference type="ARBA" id="ARBA00022958"/>
    </source>
</evidence>
<dbReference type="STRING" id="133412.A0A1R1YHZ6"/>
<keyword evidence="17" id="KW-0739">Sodium transport</keyword>
<feature type="transmembrane region" description="Helical" evidence="22">
    <location>
        <begin position="84"/>
        <end position="103"/>
    </location>
</feature>
<comment type="cofactor">
    <cofactor evidence="1">
        <name>Mg(2+)</name>
        <dbReference type="ChEBI" id="CHEBI:18420"/>
    </cofactor>
</comment>
<feature type="transmembrane region" description="Helical" evidence="22">
    <location>
        <begin position="867"/>
        <end position="884"/>
    </location>
</feature>
<dbReference type="SUPFAM" id="SSF56784">
    <property type="entry name" value="HAD-like"/>
    <property type="match status" value="1"/>
</dbReference>
<evidence type="ECO:0000256" key="22">
    <source>
        <dbReference type="SAM" id="Phobius"/>
    </source>
</evidence>
<evidence type="ECO:0000256" key="4">
    <source>
        <dbReference type="ARBA" id="ARBA00022475"/>
    </source>
</evidence>
<dbReference type="SUPFAM" id="SSF81665">
    <property type="entry name" value="Calcium ATPase, transmembrane domain M"/>
    <property type="match status" value="1"/>
</dbReference>
<protein>
    <recommendedName>
        <fullName evidence="19">P-type Na(+) transporter</fullName>
        <ecNumber evidence="19">7.2.2.3</ecNumber>
    </recommendedName>
</protein>
<evidence type="ECO:0000256" key="5">
    <source>
        <dbReference type="ARBA" id="ARBA00022538"/>
    </source>
</evidence>
<comment type="catalytic activity">
    <reaction evidence="21">
        <text>Na(+)(in) + ATP + H2O = Na(+)(out) + ADP + phosphate + H(+)</text>
        <dbReference type="Rhea" id="RHEA:14633"/>
        <dbReference type="ChEBI" id="CHEBI:15377"/>
        <dbReference type="ChEBI" id="CHEBI:15378"/>
        <dbReference type="ChEBI" id="CHEBI:29101"/>
        <dbReference type="ChEBI" id="CHEBI:30616"/>
        <dbReference type="ChEBI" id="CHEBI:43474"/>
        <dbReference type="ChEBI" id="CHEBI:456216"/>
        <dbReference type="EC" id="7.2.2.3"/>
    </reaction>
    <physiologicalReaction direction="left-to-right" evidence="21">
        <dbReference type="Rhea" id="RHEA:14634"/>
    </physiologicalReaction>
</comment>
<dbReference type="EC" id="7.2.2.3" evidence="19"/>
<dbReference type="Gene3D" id="1.20.1110.10">
    <property type="entry name" value="Calcium-transporting ATPase, transmembrane domain"/>
    <property type="match status" value="1"/>
</dbReference>
<dbReference type="NCBIfam" id="TIGR01523">
    <property type="entry name" value="ATPase-IID_K-Na"/>
    <property type="match status" value="1"/>
</dbReference>
<evidence type="ECO:0000256" key="2">
    <source>
        <dbReference type="ARBA" id="ARBA00004651"/>
    </source>
</evidence>
<dbReference type="Gene3D" id="2.70.150.10">
    <property type="entry name" value="Calcium-transporting ATPase, cytoplasmic transduction domain A"/>
    <property type="match status" value="1"/>
</dbReference>
<dbReference type="InterPro" id="IPR006414">
    <property type="entry name" value="P-type_ATPase_IID"/>
</dbReference>
<dbReference type="EMBL" id="LSSN01000009">
    <property type="protein sequence ID" value="OMJ26537.1"/>
    <property type="molecule type" value="Genomic_DNA"/>
</dbReference>
<evidence type="ECO:0000256" key="19">
    <source>
        <dbReference type="ARBA" id="ARBA00035029"/>
    </source>
</evidence>
<comment type="catalytic activity">
    <reaction evidence="20">
        <text>K(+)(in) + ATP + H2O = K(+)(out) + ADP + phosphate + H(+)</text>
        <dbReference type="Rhea" id="RHEA:75815"/>
        <dbReference type="ChEBI" id="CHEBI:15377"/>
        <dbReference type="ChEBI" id="CHEBI:15378"/>
        <dbReference type="ChEBI" id="CHEBI:29103"/>
        <dbReference type="ChEBI" id="CHEBI:30616"/>
        <dbReference type="ChEBI" id="CHEBI:43474"/>
        <dbReference type="ChEBI" id="CHEBI:456216"/>
    </reaction>
</comment>
<dbReference type="PANTHER" id="PTHR42861">
    <property type="entry name" value="CALCIUM-TRANSPORTING ATPASE"/>
    <property type="match status" value="1"/>
</dbReference>
<organism evidence="24 25">
    <name type="scientific">Smittium culicis</name>
    <dbReference type="NCBI Taxonomy" id="133412"/>
    <lineage>
        <taxon>Eukaryota</taxon>
        <taxon>Fungi</taxon>
        <taxon>Fungi incertae sedis</taxon>
        <taxon>Zoopagomycota</taxon>
        <taxon>Kickxellomycotina</taxon>
        <taxon>Harpellomycetes</taxon>
        <taxon>Harpellales</taxon>
        <taxon>Legeriomycetaceae</taxon>
        <taxon>Smittium</taxon>
    </lineage>
</organism>
<evidence type="ECO:0000256" key="9">
    <source>
        <dbReference type="ARBA" id="ARBA00022840"/>
    </source>
</evidence>
<dbReference type="PRINTS" id="PR00121">
    <property type="entry name" value="NAKATPASE"/>
</dbReference>
<dbReference type="GO" id="GO:0005524">
    <property type="term" value="F:ATP binding"/>
    <property type="evidence" value="ECO:0007669"/>
    <property type="project" value="UniProtKB-KW"/>
</dbReference>
<dbReference type="GO" id="GO:0005886">
    <property type="term" value="C:plasma membrane"/>
    <property type="evidence" value="ECO:0007669"/>
    <property type="project" value="UniProtKB-SubCell"/>
</dbReference>
<dbReference type="SFLD" id="SFLDS00003">
    <property type="entry name" value="Haloacid_Dehalogenase"/>
    <property type="match status" value="1"/>
</dbReference>
<keyword evidence="15" id="KW-0406">Ion transport</keyword>